<evidence type="ECO:0000313" key="3">
    <source>
        <dbReference type="Proteomes" id="UP001642409"/>
    </source>
</evidence>
<sequence length="116" mass="13309">MHSLSQYGYIQHQASAYPQRTWVCTAKRIKNLNPAASSHQLNFKLIQHLFRISGALQSPMMIQPLEHTHLLIQAITTHRQFGADKDGDVLCKNNGNPMLIYNHPILEYFQNTQIVI</sequence>
<protein>
    <submittedName>
        <fullName evidence="2">Hypothetical_protein</fullName>
    </submittedName>
</protein>
<proteinExistence type="predicted"/>
<name>A0AA86QVL4_9EUKA</name>
<evidence type="ECO:0000313" key="1">
    <source>
        <dbReference type="EMBL" id="CAI9964958.1"/>
    </source>
</evidence>
<organism evidence="1">
    <name type="scientific">Hexamita inflata</name>
    <dbReference type="NCBI Taxonomy" id="28002"/>
    <lineage>
        <taxon>Eukaryota</taxon>
        <taxon>Metamonada</taxon>
        <taxon>Diplomonadida</taxon>
        <taxon>Hexamitidae</taxon>
        <taxon>Hexamitinae</taxon>
        <taxon>Hexamita</taxon>
    </lineage>
</organism>
<accession>A0AA86QVL4</accession>
<dbReference type="Proteomes" id="UP001642409">
    <property type="component" value="Unassembled WGS sequence"/>
</dbReference>
<dbReference type="AlphaFoldDB" id="A0AA86QVL4"/>
<dbReference type="EMBL" id="CAXDID020000095">
    <property type="protein sequence ID" value="CAL6024380.1"/>
    <property type="molecule type" value="Genomic_DNA"/>
</dbReference>
<comment type="caution">
    <text evidence="1">The sequence shown here is derived from an EMBL/GenBank/DDBJ whole genome shotgun (WGS) entry which is preliminary data.</text>
</comment>
<dbReference type="EMBL" id="CATOUU010000983">
    <property type="protein sequence ID" value="CAI9964958.1"/>
    <property type="molecule type" value="Genomic_DNA"/>
</dbReference>
<keyword evidence="3" id="KW-1185">Reference proteome</keyword>
<reference evidence="2 3" key="2">
    <citation type="submission" date="2024-07" db="EMBL/GenBank/DDBJ databases">
        <authorList>
            <person name="Akdeniz Z."/>
        </authorList>
    </citation>
    <scope>NUCLEOTIDE SEQUENCE [LARGE SCALE GENOMIC DNA]</scope>
</reference>
<gene>
    <name evidence="2" type="ORF">HINF_LOCUS29590</name>
    <name evidence="1" type="ORF">HINF_LOCUS52603</name>
</gene>
<reference evidence="1" key="1">
    <citation type="submission" date="2023-06" db="EMBL/GenBank/DDBJ databases">
        <authorList>
            <person name="Kurt Z."/>
        </authorList>
    </citation>
    <scope>NUCLEOTIDE SEQUENCE</scope>
</reference>
<evidence type="ECO:0000313" key="2">
    <source>
        <dbReference type="EMBL" id="CAL6024380.1"/>
    </source>
</evidence>